<evidence type="ECO:0000259" key="3">
    <source>
        <dbReference type="Pfam" id="PF04216"/>
    </source>
</evidence>
<dbReference type="AlphaFoldDB" id="A0A4S8FDF6"/>
<evidence type="ECO:0000256" key="2">
    <source>
        <dbReference type="HAMAP-Rule" id="MF_00611"/>
    </source>
</evidence>
<dbReference type="InterPro" id="IPR024064">
    <property type="entry name" value="FdhE-like_sf"/>
</dbReference>
<dbReference type="InterPro" id="IPR056774">
    <property type="entry name" value="FdhE_N"/>
</dbReference>
<dbReference type="PANTHER" id="PTHR37689:SF1">
    <property type="entry name" value="PROTEIN FDHE"/>
    <property type="match status" value="1"/>
</dbReference>
<feature type="domain" description="FdhE central" evidence="4">
    <location>
        <begin position="202"/>
        <end position="239"/>
    </location>
</feature>
<dbReference type="EMBL" id="STFG01000001">
    <property type="protein sequence ID" value="THU05171.1"/>
    <property type="molecule type" value="Genomic_DNA"/>
</dbReference>
<dbReference type="NCBIfam" id="TIGR01562">
    <property type="entry name" value="FdhE"/>
    <property type="match status" value="1"/>
</dbReference>
<accession>A0A4S8FDF6</accession>
<evidence type="ECO:0000313" key="6">
    <source>
        <dbReference type="EMBL" id="THU05171.1"/>
    </source>
</evidence>
<dbReference type="PANTHER" id="PTHR37689">
    <property type="entry name" value="PROTEIN FDHE"/>
    <property type="match status" value="1"/>
</dbReference>
<evidence type="ECO:0000259" key="5">
    <source>
        <dbReference type="Pfam" id="PF24860"/>
    </source>
</evidence>
<comment type="similarity">
    <text evidence="2">Belongs to the FdhE family.</text>
</comment>
<gene>
    <name evidence="2 6" type="primary">fdhE</name>
    <name evidence="6" type="ORF">E9531_01035</name>
</gene>
<reference evidence="6 7" key="1">
    <citation type="journal article" date="2015" name="Antonie Van Leeuwenhoek">
        <title>Lampropedia puyangensis sp. nov., isolated from symptomatic bark of Populus ? euramericana canker and emended description of Lampropedia hyalina (Ehrenberg 1832) Lee et al. 2004.</title>
        <authorList>
            <person name="Li Y."/>
            <person name="Wang T."/>
            <person name="Piao C.G."/>
            <person name="Wang L.F."/>
            <person name="Tian G.Z."/>
            <person name="Zhu T.H."/>
            <person name="Guo M.W."/>
        </authorList>
    </citation>
    <scope>NUCLEOTIDE SEQUENCE [LARGE SCALE GENOMIC DNA]</scope>
    <source>
        <strain evidence="6 7">2-bin</strain>
    </source>
</reference>
<evidence type="ECO:0000256" key="1">
    <source>
        <dbReference type="ARBA" id="ARBA00022490"/>
    </source>
</evidence>
<evidence type="ECO:0000259" key="4">
    <source>
        <dbReference type="Pfam" id="PF24859"/>
    </source>
</evidence>
<dbReference type="InterPro" id="IPR006452">
    <property type="entry name" value="Formate_DH_accessory"/>
</dbReference>
<dbReference type="GO" id="GO:0008199">
    <property type="term" value="F:ferric iron binding"/>
    <property type="evidence" value="ECO:0007669"/>
    <property type="project" value="TreeGrafter"/>
</dbReference>
<dbReference type="Gene3D" id="3.90.1670.10">
    <property type="entry name" value="FdhE-like domain"/>
    <property type="match status" value="1"/>
</dbReference>
<dbReference type="Pfam" id="PF24860">
    <property type="entry name" value="FdhE_C"/>
    <property type="match status" value="1"/>
</dbReference>
<proteinExistence type="inferred from homology"/>
<comment type="subcellular location">
    <subcellularLocation>
        <location evidence="2">Cytoplasm</location>
    </subcellularLocation>
</comment>
<dbReference type="RefSeq" id="WP_136571883.1">
    <property type="nucleotide sequence ID" value="NZ_STFG01000001.1"/>
</dbReference>
<dbReference type="Pfam" id="PF24859">
    <property type="entry name" value="FdhE_central"/>
    <property type="match status" value="1"/>
</dbReference>
<sequence>MSIRIVPESERSAGVGHIAPIKLPPLELPYAKRAERLRQLATNHAMADYLGWAADLSDAQQAVAQARPLPDAEIALLASALEQAYAPLHSAHFARTGHWLQLLDALLAQLNSRPSMRSDAVAQAIATLQHSDVPQRQAWANAVLTALRGDVDEEQAAIAHPKIAMPDAGVAQILWSALSLYWRQLASRLPATGVAKGQDRHVCPICSHAPTGSLVLGGAEAGVRYVQCSLCESLWHIVRVRCTSCDSGGKLDYWCLETEKAAVKAETCGDCGSYLKAFYQQVDNQIDVVADDLATLALDAEMDAKGIARSGVNPLMLPELN</sequence>
<comment type="function">
    <text evidence="2">Necessary for formate dehydrogenase activity.</text>
</comment>
<dbReference type="InterPro" id="IPR056797">
    <property type="entry name" value="FdhE_central"/>
</dbReference>
<keyword evidence="1 2" id="KW-0963">Cytoplasm</keyword>
<protein>
    <recommendedName>
        <fullName evidence="2">Protein FdhE homolog</fullName>
    </recommendedName>
</protein>
<dbReference type="OrthoDB" id="9794151at2"/>
<dbReference type="InterPro" id="IPR056796">
    <property type="entry name" value="FdhE_C"/>
</dbReference>
<dbReference type="PIRSF" id="PIRSF018296">
    <property type="entry name" value="Format_dh_formtn"/>
    <property type="match status" value="1"/>
</dbReference>
<dbReference type="Proteomes" id="UP000308917">
    <property type="component" value="Unassembled WGS sequence"/>
</dbReference>
<dbReference type="SUPFAM" id="SSF144020">
    <property type="entry name" value="FdhE-like"/>
    <property type="match status" value="1"/>
</dbReference>
<dbReference type="CDD" id="cd16341">
    <property type="entry name" value="FdhE"/>
    <property type="match status" value="1"/>
</dbReference>
<feature type="domain" description="FdhE C-terminal" evidence="5">
    <location>
        <begin position="240"/>
        <end position="316"/>
    </location>
</feature>
<comment type="caution">
    <text evidence="6">The sequence shown here is derived from an EMBL/GenBank/DDBJ whole genome shotgun (WGS) entry which is preliminary data.</text>
</comment>
<evidence type="ECO:0000313" key="7">
    <source>
        <dbReference type="Proteomes" id="UP000308917"/>
    </source>
</evidence>
<dbReference type="GO" id="GO:0005829">
    <property type="term" value="C:cytosol"/>
    <property type="evidence" value="ECO:0007669"/>
    <property type="project" value="TreeGrafter"/>
</dbReference>
<dbReference type="Pfam" id="PF04216">
    <property type="entry name" value="FdhE_N"/>
    <property type="match status" value="1"/>
</dbReference>
<feature type="domain" description="FdhE N-terminal" evidence="3">
    <location>
        <begin position="18"/>
        <end position="195"/>
    </location>
</feature>
<dbReference type="HAMAP" id="MF_00611">
    <property type="entry name" value="FdeH"/>
    <property type="match status" value="1"/>
</dbReference>
<dbReference type="GO" id="GO:0051604">
    <property type="term" value="P:protein maturation"/>
    <property type="evidence" value="ECO:0007669"/>
    <property type="project" value="TreeGrafter"/>
</dbReference>
<name>A0A4S8FDF6_9BURK</name>
<keyword evidence="7" id="KW-1185">Reference proteome</keyword>
<organism evidence="6 7">
    <name type="scientific">Lampropedia puyangensis</name>
    <dbReference type="NCBI Taxonomy" id="1330072"/>
    <lineage>
        <taxon>Bacteria</taxon>
        <taxon>Pseudomonadati</taxon>
        <taxon>Pseudomonadota</taxon>
        <taxon>Betaproteobacteria</taxon>
        <taxon>Burkholderiales</taxon>
        <taxon>Comamonadaceae</taxon>
        <taxon>Lampropedia</taxon>
    </lineage>
</organism>